<feature type="transmembrane region" description="Helical" evidence="6">
    <location>
        <begin position="71"/>
        <end position="90"/>
    </location>
</feature>
<proteinExistence type="predicted"/>
<feature type="transmembrane region" description="Helical" evidence="6">
    <location>
        <begin position="239"/>
        <end position="257"/>
    </location>
</feature>
<accession>A0A7C0VBC8</accession>
<keyword evidence="2" id="KW-1003">Cell membrane</keyword>
<keyword evidence="4 6" id="KW-1133">Transmembrane helix</keyword>
<comment type="subcellular location">
    <subcellularLocation>
        <location evidence="1">Cell membrane</location>
        <topology evidence="1">Multi-pass membrane protein</topology>
    </subcellularLocation>
</comment>
<feature type="transmembrane region" description="Helical" evidence="6">
    <location>
        <begin position="7"/>
        <end position="28"/>
    </location>
</feature>
<dbReference type="InterPro" id="IPR022791">
    <property type="entry name" value="L-PG_synthase/AglD"/>
</dbReference>
<feature type="transmembrane region" description="Helical" evidence="6">
    <location>
        <begin position="150"/>
        <end position="171"/>
    </location>
</feature>
<protein>
    <submittedName>
        <fullName evidence="7">Flippase-like domain-containing protein</fullName>
    </submittedName>
</protein>
<keyword evidence="5 6" id="KW-0472">Membrane</keyword>
<keyword evidence="3 6" id="KW-0812">Transmembrane</keyword>
<evidence type="ECO:0000256" key="6">
    <source>
        <dbReference type="SAM" id="Phobius"/>
    </source>
</evidence>
<dbReference type="Proteomes" id="UP000885847">
    <property type="component" value="Unassembled WGS sequence"/>
</dbReference>
<evidence type="ECO:0000256" key="4">
    <source>
        <dbReference type="ARBA" id="ARBA00022989"/>
    </source>
</evidence>
<dbReference type="PANTHER" id="PTHR39087">
    <property type="entry name" value="UPF0104 MEMBRANE PROTEIN MJ1595"/>
    <property type="match status" value="1"/>
</dbReference>
<feature type="transmembrane region" description="Helical" evidence="6">
    <location>
        <begin position="206"/>
        <end position="227"/>
    </location>
</feature>
<evidence type="ECO:0000256" key="3">
    <source>
        <dbReference type="ARBA" id="ARBA00022692"/>
    </source>
</evidence>
<evidence type="ECO:0000256" key="1">
    <source>
        <dbReference type="ARBA" id="ARBA00004651"/>
    </source>
</evidence>
<evidence type="ECO:0000256" key="5">
    <source>
        <dbReference type="ARBA" id="ARBA00023136"/>
    </source>
</evidence>
<dbReference type="AlphaFoldDB" id="A0A7C0VBC8"/>
<reference evidence="7" key="1">
    <citation type="journal article" date="2020" name="mSystems">
        <title>Genome- and Community-Level Interaction Insights into Carbon Utilization and Element Cycling Functions of Hydrothermarchaeota in Hydrothermal Sediment.</title>
        <authorList>
            <person name="Zhou Z."/>
            <person name="Liu Y."/>
            <person name="Xu W."/>
            <person name="Pan J."/>
            <person name="Luo Z.H."/>
            <person name="Li M."/>
        </authorList>
    </citation>
    <scope>NUCLEOTIDE SEQUENCE [LARGE SCALE GENOMIC DNA]</scope>
    <source>
        <strain evidence="7">HyVt-102</strain>
    </source>
</reference>
<feature type="transmembrane region" description="Helical" evidence="6">
    <location>
        <begin position="282"/>
        <end position="306"/>
    </location>
</feature>
<evidence type="ECO:0000256" key="2">
    <source>
        <dbReference type="ARBA" id="ARBA00022475"/>
    </source>
</evidence>
<dbReference type="PANTHER" id="PTHR39087:SF2">
    <property type="entry name" value="UPF0104 MEMBRANE PROTEIN MJ1595"/>
    <property type="match status" value="1"/>
</dbReference>
<feature type="transmembrane region" description="Helical" evidence="6">
    <location>
        <begin position="113"/>
        <end position="138"/>
    </location>
</feature>
<evidence type="ECO:0000313" key="7">
    <source>
        <dbReference type="EMBL" id="HDI82586.1"/>
    </source>
</evidence>
<dbReference type="EMBL" id="DQWE01000100">
    <property type="protein sequence ID" value="HDI82586.1"/>
    <property type="molecule type" value="Genomic_DNA"/>
</dbReference>
<dbReference type="GO" id="GO:0005886">
    <property type="term" value="C:plasma membrane"/>
    <property type="evidence" value="ECO:0007669"/>
    <property type="project" value="UniProtKB-SubCell"/>
</dbReference>
<comment type="caution">
    <text evidence="7">The sequence shown here is derived from an EMBL/GenBank/DDBJ whole genome shotgun (WGS) entry which is preliminary data.</text>
</comment>
<organism evidence="7">
    <name type="scientific">candidate division WOR-3 bacterium</name>
    <dbReference type="NCBI Taxonomy" id="2052148"/>
    <lineage>
        <taxon>Bacteria</taxon>
        <taxon>Bacteria division WOR-3</taxon>
    </lineage>
</organism>
<name>A0A7C0VBC8_UNCW3</name>
<feature type="transmembrane region" description="Helical" evidence="6">
    <location>
        <begin position="40"/>
        <end position="59"/>
    </location>
</feature>
<gene>
    <name evidence="7" type="ORF">ENF18_02200</name>
</gene>
<sequence length="316" mass="35686">MKVTWKRIVFGVIVSGLFIYLTIRGLNWEQVFEHLKTLNLFWFILTIIFTFVAMYLRGVRWAILLSPYKKFPSLYLFSIELIGYMVNYLLPGKLGEVVKSYVAGEDRNISKGVVFGTVVVERILDLAFILLLGVFLPPELKARVPVVKKISIGSLILLFVVLGGILIMHQFREKLTQKDYRGWIGRIMRSLEKFSQGLDVIGSPSVLLRAFIVTALVWFFTFLQLYVLMPGMGIRPDMALSLFAIFLFTLGITIPSSPGDIGPFHYFITIALVSGGIQKDLAFAYAVVYHLSQFITVVPSGIVISLTKGLSWKEVK</sequence>
<dbReference type="NCBIfam" id="TIGR00374">
    <property type="entry name" value="flippase-like domain"/>
    <property type="match status" value="1"/>
</dbReference>
<dbReference type="Pfam" id="PF03706">
    <property type="entry name" value="LPG_synthase_TM"/>
    <property type="match status" value="1"/>
</dbReference>